<comment type="caution">
    <text evidence="2">The sequence shown here is derived from an EMBL/GenBank/DDBJ whole genome shotgun (WGS) entry which is preliminary data.</text>
</comment>
<evidence type="ECO:0000313" key="3">
    <source>
        <dbReference type="Proteomes" id="UP000320095"/>
    </source>
</evidence>
<evidence type="ECO:0000313" key="2">
    <source>
        <dbReference type="EMBL" id="TPG37055.1"/>
    </source>
</evidence>
<keyword evidence="3" id="KW-1185">Reference proteome</keyword>
<name>A0A502EH89_9MYCO</name>
<sequence>MAFGKRKSGDDTTDPKAAEASAEASVVKAGSGEQDDDLDGPFDIEDFEDPEAAAVGRHDLGAVLIPENEAAELAVEVNPQGVPTMAWMVTSSGRYNVSAYAAPKAGSLWREVVTEVAESLRNEAAEVSIEDGPWGREVVGHMTSGPEPVVMRFIGVDGYRWMVRGAAVGSPDNAEAIASDLRNALSDTVVRRGDTPQPVRNMLPLQLSEALVARLRARAEQMMAEHAPETGQPAPLPPSVPQPVARRSEQGSAMQQLRTITGG</sequence>
<feature type="compositionally biased region" description="Basic and acidic residues" evidence="1">
    <location>
        <begin position="7"/>
        <end position="17"/>
    </location>
</feature>
<organism evidence="2 3">
    <name type="scientific">Mycolicibacterium hodleri</name>
    <dbReference type="NCBI Taxonomy" id="49897"/>
    <lineage>
        <taxon>Bacteria</taxon>
        <taxon>Bacillati</taxon>
        <taxon>Actinomycetota</taxon>
        <taxon>Actinomycetes</taxon>
        <taxon>Mycobacteriales</taxon>
        <taxon>Mycobacteriaceae</taxon>
        <taxon>Mycolicibacterium</taxon>
    </lineage>
</organism>
<proteinExistence type="predicted"/>
<protein>
    <submittedName>
        <fullName evidence="2">DUF3710 domain-containing protein</fullName>
    </submittedName>
</protein>
<evidence type="ECO:0000256" key="1">
    <source>
        <dbReference type="SAM" id="MobiDB-lite"/>
    </source>
</evidence>
<reference evidence="2 3" key="1">
    <citation type="journal article" date="2019" name="Environ. Microbiol.">
        <title>Species interactions and distinct microbial communities in high Arctic permafrost affected cryosols are associated with the CH4 and CO2 gas fluxes.</title>
        <authorList>
            <person name="Altshuler I."/>
            <person name="Hamel J."/>
            <person name="Turney S."/>
            <person name="Magnuson E."/>
            <person name="Levesque R."/>
            <person name="Greer C."/>
            <person name="Whyte L.G."/>
        </authorList>
    </citation>
    <scope>NUCLEOTIDE SEQUENCE [LARGE SCALE GENOMIC DNA]</scope>
    <source>
        <strain evidence="2 3">S5.20</strain>
    </source>
</reference>
<feature type="region of interest" description="Disordered" evidence="1">
    <location>
        <begin position="223"/>
        <end position="263"/>
    </location>
</feature>
<feature type="compositionally biased region" description="Acidic residues" evidence="1">
    <location>
        <begin position="33"/>
        <end position="45"/>
    </location>
</feature>
<dbReference type="Proteomes" id="UP000320095">
    <property type="component" value="Unassembled WGS sequence"/>
</dbReference>
<dbReference type="AlphaFoldDB" id="A0A502EH89"/>
<gene>
    <name evidence="2" type="ORF">EAH80_04100</name>
</gene>
<feature type="compositionally biased region" description="Polar residues" evidence="1">
    <location>
        <begin position="250"/>
        <end position="263"/>
    </location>
</feature>
<dbReference type="InterPro" id="IPR022183">
    <property type="entry name" value="DUF3710"/>
</dbReference>
<feature type="region of interest" description="Disordered" evidence="1">
    <location>
        <begin position="1"/>
        <end position="45"/>
    </location>
</feature>
<feature type="compositionally biased region" description="Low complexity" evidence="1">
    <location>
        <begin position="18"/>
        <end position="29"/>
    </location>
</feature>
<dbReference type="OrthoDB" id="8480367at2"/>
<accession>A0A502EH89</accession>
<dbReference type="Pfam" id="PF12502">
    <property type="entry name" value="DUF3710"/>
    <property type="match status" value="1"/>
</dbReference>
<dbReference type="RefSeq" id="WP_140688134.1">
    <property type="nucleotide sequence ID" value="NZ_RCZG01000001.1"/>
</dbReference>
<dbReference type="EMBL" id="RCZG01000001">
    <property type="protein sequence ID" value="TPG37055.1"/>
    <property type="molecule type" value="Genomic_DNA"/>
</dbReference>